<evidence type="ECO:0000313" key="1">
    <source>
        <dbReference type="EMBL" id="PWV59090.1"/>
    </source>
</evidence>
<dbReference type="InterPro" id="IPR016155">
    <property type="entry name" value="Mopterin_synth/thiamin_S_b"/>
</dbReference>
<dbReference type="PANTHER" id="PTHR34472:SF1">
    <property type="entry name" value="SULFUR CARRIER PROTEIN THIS"/>
    <property type="match status" value="1"/>
</dbReference>
<dbReference type="AlphaFoldDB" id="A0A317MRU0"/>
<comment type="caution">
    <text evidence="1">The sequence shown here is derived from an EMBL/GenBank/DDBJ whole genome shotgun (WGS) entry which is preliminary data.</text>
</comment>
<dbReference type="Pfam" id="PF02597">
    <property type="entry name" value="ThiS"/>
    <property type="match status" value="1"/>
</dbReference>
<proteinExistence type="predicted"/>
<dbReference type="InterPro" id="IPR012675">
    <property type="entry name" value="Beta-grasp_dom_sf"/>
</dbReference>
<dbReference type="Proteomes" id="UP000246569">
    <property type="component" value="Unassembled WGS sequence"/>
</dbReference>
<reference evidence="1 2" key="1">
    <citation type="submission" date="2018-05" db="EMBL/GenBank/DDBJ databases">
        <title>Genomic Encyclopedia of Type Strains, Phase IV (KMG-IV): sequencing the most valuable type-strain genomes for metagenomic binning, comparative biology and taxonomic classification.</title>
        <authorList>
            <person name="Goeker M."/>
        </authorList>
    </citation>
    <scope>NUCLEOTIDE SEQUENCE [LARGE SCALE GENOMIC DNA]</scope>
    <source>
        <strain evidence="1 2">DSM 23606</strain>
    </source>
</reference>
<dbReference type="InterPro" id="IPR010035">
    <property type="entry name" value="Thi_S"/>
</dbReference>
<dbReference type="OrthoDB" id="9800283at2"/>
<dbReference type="InterPro" id="IPR003749">
    <property type="entry name" value="ThiS/MoaD-like"/>
</dbReference>
<dbReference type="NCBIfam" id="TIGR01683">
    <property type="entry name" value="thiS"/>
    <property type="match status" value="1"/>
</dbReference>
<organism evidence="1 2">
    <name type="scientific">Plasticicumulans acidivorans</name>
    <dbReference type="NCBI Taxonomy" id="886464"/>
    <lineage>
        <taxon>Bacteria</taxon>
        <taxon>Pseudomonadati</taxon>
        <taxon>Pseudomonadota</taxon>
        <taxon>Gammaproteobacteria</taxon>
        <taxon>Candidatus Competibacteraceae</taxon>
        <taxon>Plasticicumulans</taxon>
    </lineage>
</organism>
<gene>
    <name evidence="1" type="ORF">C7443_11289</name>
</gene>
<dbReference type="RefSeq" id="WP_110019912.1">
    <property type="nucleotide sequence ID" value="NZ_QGTJ01000012.1"/>
</dbReference>
<keyword evidence="2" id="KW-1185">Reference proteome</keyword>
<name>A0A317MRU0_9GAMM</name>
<dbReference type="CDD" id="cd00565">
    <property type="entry name" value="Ubl_ThiS"/>
    <property type="match status" value="1"/>
</dbReference>
<dbReference type="EMBL" id="QGTJ01000012">
    <property type="protein sequence ID" value="PWV59090.1"/>
    <property type="molecule type" value="Genomic_DNA"/>
</dbReference>
<accession>A0A317MRU0</accession>
<evidence type="ECO:0000313" key="2">
    <source>
        <dbReference type="Proteomes" id="UP000246569"/>
    </source>
</evidence>
<dbReference type="SUPFAM" id="SSF54285">
    <property type="entry name" value="MoaD/ThiS"/>
    <property type="match status" value="1"/>
</dbReference>
<sequence>MNAILLNGTRTELPAGWRIADLLLDLGYRSRRVAVECNGVIVARRAYETTRLAAGDRIEIVIAVGGG</sequence>
<dbReference type="PANTHER" id="PTHR34472">
    <property type="entry name" value="SULFUR CARRIER PROTEIN THIS"/>
    <property type="match status" value="1"/>
</dbReference>
<dbReference type="Gene3D" id="3.10.20.30">
    <property type="match status" value="1"/>
</dbReference>
<protein>
    <submittedName>
        <fullName evidence="1">Sulfur carrier protein ThiS</fullName>
    </submittedName>
</protein>